<feature type="compositionally biased region" description="Acidic residues" evidence="1">
    <location>
        <begin position="233"/>
        <end position="242"/>
    </location>
</feature>
<organism evidence="2 3">
    <name type="scientific">Macrophomina phaseolina (strain MS6)</name>
    <name type="common">Charcoal rot fungus</name>
    <dbReference type="NCBI Taxonomy" id="1126212"/>
    <lineage>
        <taxon>Eukaryota</taxon>
        <taxon>Fungi</taxon>
        <taxon>Dikarya</taxon>
        <taxon>Ascomycota</taxon>
        <taxon>Pezizomycotina</taxon>
        <taxon>Dothideomycetes</taxon>
        <taxon>Dothideomycetes incertae sedis</taxon>
        <taxon>Botryosphaeriales</taxon>
        <taxon>Botryosphaeriaceae</taxon>
        <taxon>Macrophomina</taxon>
    </lineage>
</organism>
<dbReference type="HOGENOM" id="CLU_030082_0_0_1"/>
<dbReference type="PANTHER" id="PTHR16291">
    <property type="entry name" value="NUCLEAR CAP-BINDING PROTEIN SUBUNIT 3"/>
    <property type="match status" value="1"/>
</dbReference>
<dbReference type="eggNOG" id="ENOG502S34X">
    <property type="taxonomic scope" value="Eukaryota"/>
</dbReference>
<evidence type="ECO:0000313" key="3">
    <source>
        <dbReference type="Proteomes" id="UP000007129"/>
    </source>
</evidence>
<accession>K2RG12</accession>
<dbReference type="InterPro" id="IPR019416">
    <property type="entry name" value="NCBP3"/>
</dbReference>
<feature type="region of interest" description="Disordered" evidence="1">
    <location>
        <begin position="183"/>
        <end position="414"/>
    </location>
</feature>
<dbReference type="GO" id="GO:0000340">
    <property type="term" value="F:RNA 7-methylguanosine cap binding"/>
    <property type="evidence" value="ECO:0007669"/>
    <property type="project" value="InterPro"/>
</dbReference>
<reference evidence="2 3" key="1">
    <citation type="journal article" date="2012" name="BMC Genomics">
        <title>Tools to kill: Genome of one of the most destructive plant pathogenic fungi Macrophomina phaseolina.</title>
        <authorList>
            <person name="Islam M.S."/>
            <person name="Haque M.S."/>
            <person name="Islam M.M."/>
            <person name="Emdad E.M."/>
            <person name="Halim A."/>
            <person name="Hossen Q.M.M."/>
            <person name="Hossain M.Z."/>
            <person name="Ahmed B."/>
            <person name="Rahim S."/>
            <person name="Rahman M.S."/>
            <person name="Alam M.M."/>
            <person name="Hou S."/>
            <person name="Wan X."/>
            <person name="Saito J.A."/>
            <person name="Alam M."/>
        </authorList>
    </citation>
    <scope>NUCLEOTIDE SEQUENCE [LARGE SCALE GENOMIC DNA]</scope>
    <source>
        <strain evidence="2 3">MS6</strain>
    </source>
</reference>
<dbReference type="GO" id="GO:0005634">
    <property type="term" value="C:nucleus"/>
    <property type="evidence" value="ECO:0007669"/>
    <property type="project" value="TreeGrafter"/>
</dbReference>
<name>K2RG12_MACPH</name>
<feature type="compositionally biased region" description="Basic and acidic residues" evidence="1">
    <location>
        <begin position="192"/>
        <end position="232"/>
    </location>
</feature>
<feature type="compositionally biased region" description="Basic and acidic residues" evidence="1">
    <location>
        <begin position="243"/>
        <end position="252"/>
    </location>
</feature>
<dbReference type="GO" id="GO:0003729">
    <property type="term" value="F:mRNA binding"/>
    <property type="evidence" value="ECO:0007669"/>
    <property type="project" value="InterPro"/>
</dbReference>
<dbReference type="InParanoid" id="K2RG12"/>
<dbReference type="STRING" id="1126212.K2RG12"/>
<dbReference type="Pfam" id="PF10309">
    <property type="entry name" value="NCBP3"/>
    <property type="match status" value="1"/>
</dbReference>
<proteinExistence type="predicted"/>
<dbReference type="OrthoDB" id="422106at2759"/>
<evidence type="ECO:0000313" key="2">
    <source>
        <dbReference type="EMBL" id="EKG21476.1"/>
    </source>
</evidence>
<comment type="caution">
    <text evidence="2">The sequence shown here is derived from an EMBL/GenBank/DDBJ whole genome shotgun (WGS) entry which is preliminary data.</text>
</comment>
<feature type="region of interest" description="Disordered" evidence="1">
    <location>
        <begin position="483"/>
        <end position="515"/>
    </location>
</feature>
<dbReference type="VEuPathDB" id="FungiDB:MPH_01197"/>
<feature type="region of interest" description="Disordered" evidence="1">
    <location>
        <begin position="432"/>
        <end position="455"/>
    </location>
</feature>
<sequence length="515" mass="57057">MDSNNVQPAGAFASSQYATDTMNADMDIDMDIDLTTADDIDAFDTEGITIDDQPAAPAIANGATDTAAVEPQLEKVNIQGVDDLTTAQIKAYALEHFPSDQYVRIEWIDDSHANIVYQTPEAALDALRNLMQPSHGEDPVSLSDTLEKALVVRSAKPFFDNPAVDLKVRLAVTTDVKAPRAREASRFYLMNPDKDPGERRRRQQGDRRNGGGDGYNRRRFDDREQRRRRDNEAYDVDMYDEEGPSRARDQSSGRRGRRGSLSDDLMDDRRRSRRREPRSKNLDDLLPSKSDGRLRDRSASPLRDGDGRYGFEEDDTAALRRTRRRSYSPPTNRGAPGNSGKELFPERSNATKELFPASTSKSTLLSSSASSPNPSTSSNNAKELFPGKNGHTHGKRSRELFPHKTAHSNHRRQDAYDARDFTEAAFIKPRSLEDRITGGSNGSGRSNGRLNGDDQGFNVKGSAEVGGFSIRGAADVKELFPMKTGGGNSNAGKELFSEKIKGRGGPRRKAEDMYF</sequence>
<dbReference type="PANTHER" id="PTHR16291:SF0">
    <property type="entry name" value="NUCLEAR CAP-BINDING PROTEIN SUBUNIT 3"/>
    <property type="match status" value="1"/>
</dbReference>
<dbReference type="EMBL" id="AHHD01000049">
    <property type="protein sequence ID" value="EKG21476.1"/>
    <property type="molecule type" value="Genomic_DNA"/>
</dbReference>
<feature type="compositionally biased region" description="Basic and acidic residues" evidence="1">
    <location>
        <begin position="290"/>
        <end position="311"/>
    </location>
</feature>
<dbReference type="Proteomes" id="UP000007129">
    <property type="component" value="Unassembled WGS sequence"/>
</dbReference>
<feature type="compositionally biased region" description="Low complexity" evidence="1">
    <location>
        <begin position="356"/>
        <end position="382"/>
    </location>
</feature>
<evidence type="ECO:0000256" key="1">
    <source>
        <dbReference type="SAM" id="MobiDB-lite"/>
    </source>
</evidence>
<protein>
    <submittedName>
        <fullName evidence="2">Nucleotide-binding alpha-beta plait</fullName>
    </submittedName>
</protein>
<dbReference type="AlphaFoldDB" id="K2RG12"/>
<gene>
    <name evidence="2" type="ORF">MPH_01197</name>
</gene>